<evidence type="ECO:0000313" key="3">
    <source>
        <dbReference type="Proteomes" id="UP000037146"/>
    </source>
</evidence>
<dbReference type="AlphaFoldDB" id="A0A0K9GVY0"/>
<dbReference type="SUPFAM" id="SSF82171">
    <property type="entry name" value="DPP6 N-terminal domain-like"/>
    <property type="match status" value="1"/>
</dbReference>
<dbReference type="OrthoDB" id="2168335at2"/>
<dbReference type="EMBL" id="LFZW01000001">
    <property type="protein sequence ID" value="KMY50791.1"/>
    <property type="molecule type" value="Genomic_DNA"/>
</dbReference>
<reference evidence="3" key="1">
    <citation type="submission" date="2015-07" db="EMBL/GenBank/DDBJ databases">
        <title>Genome sequencing project for genomic taxonomy and phylogenomics of Bacillus-like bacteria.</title>
        <authorList>
            <person name="Liu B."/>
            <person name="Wang J."/>
            <person name="Zhu Y."/>
            <person name="Liu G."/>
            <person name="Chen Q."/>
            <person name="Chen Z."/>
            <person name="Lan J."/>
            <person name="Che J."/>
            <person name="Ge C."/>
            <person name="Shi H."/>
            <person name="Pan Z."/>
            <person name="Liu X."/>
        </authorList>
    </citation>
    <scope>NUCLEOTIDE SEQUENCE [LARGE SCALE GENOMIC DNA]</scope>
    <source>
        <strain evidence="3">FJAT-27997</strain>
    </source>
</reference>
<gene>
    <name evidence="2" type="ORF">AC625_15760</name>
</gene>
<evidence type="ECO:0000313" key="2">
    <source>
        <dbReference type="EMBL" id="KMY50791.1"/>
    </source>
</evidence>
<dbReference type="STRING" id="1679170.AC625_15760"/>
<sequence>MEVEKFFRAVVHLLLRLGVPAIRLNIRFVLCTISIFLLLTACEATKNETLKPEKELENPVVVEDKYEIPEFLIDKHEQIVQVYGWLDSSTILYSSKLDESDQLQVMSWNFQTQKKSVFYQPTDDIVDVSISPDRSYVLVHLALLANKAAIEVLNHDGTRAFSVSVPSIELAYEWNIHDQGVLFLSSFFEDWSYRTYIVNTKEQKIETIEFPQPFVKWGSKEDLLYLDWNEDEPNLKAPLIKKNLHSNQRESMMLDVIYFTRTAHTLMTIQDQSENYDKATYSFFNDKNKLITSFSVPHIKNFSNWLIPYFEMREETSQFISFVPEKATNVDQYDGKFSLRVFNWNTGKEEEILTKAENEPISCSQNGLWCLYGNQFEKIINLKTKTVKHLFEIS</sequence>
<dbReference type="PATRIC" id="fig|1679170.3.peg.3591"/>
<dbReference type="RefSeq" id="WP_049682145.1">
    <property type="nucleotide sequence ID" value="NZ_LFZW01000001.1"/>
</dbReference>
<accession>A0A0K9GVY0</accession>
<dbReference type="Pfam" id="PF21101">
    <property type="entry name" value="YqgU"/>
    <property type="match status" value="1"/>
</dbReference>
<dbReference type="InterPro" id="IPR048421">
    <property type="entry name" value="YqgU_beta-prop"/>
</dbReference>
<protein>
    <recommendedName>
        <fullName evidence="1">YqgU-like 6-bladed beta-propeller domain-containing protein</fullName>
    </recommendedName>
</protein>
<evidence type="ECO:0000259" key="1">
    <source>
        <dbReference type="Pfam" id="PF21101"/>
    </source>
</evidence>
<feature type="domain" description="YqgU-like 6-bladed beta-propeller" evidence="1">
    <location>
        <begin position="109"/>
        <end position="373"/>
    </location>
</feature>
<comment type="caution">
    <text evidence="2">The sequence shown here is derived from an EMBL/GenBank/DDBJ whole genome shotgun (WGS) entry which is preliminary data.</text>
</comment>
<dbReference type="Proteomes" id="UP000037146">
    <property type="component" value="Unassembled WGS sequence"/>
</dbReference>
<keyword evidence="3" id="KW-1185">Reference proteome</keyword>
<organism evidence="2 3">
    <name type="scientific">Peribacillus loiseleuriae</name>
    <dbReference type="NCBI Taxonomy" id="1679170"/>
    <lineage>
        <taxon>Bacteria</taxon>
        <taxon>Bacillati</taxon>
        <taxon>Bacillota</taxon>
        <taxon>Bacilli</taxon>
        <taxon>Bacillales</taxon>
        <taxon>Bacillaceae</taxon>
        <taxon>Peribacillus</taxon>
    </lineage>
</organism>
<name>A0A0K9GVY0_9BACI</name>
<proteinExistence type="predicted"/>